<keyword evidence="4 6" id="KW-0378">Hydrolase</keyword>
<dbReference type="PANTHER" id="PTHR36447">
    <property type="entry name" value="BETA-GALACTOSIDASE GANA"/>
    <property type="match status" value="1"/>
</dbReference>
<dbReference type="GO" id="GO:0009341">
    <property type="term" value="C:beta-galactosidase complex"/>
    <property type="evidence" value="ECO:0007669"/>
    <property type="project" value="InterPro"/>
</dbReference>
<dbReference type="InterPro" id="IPR029062">
    <property type="entry name" value="Class_I_gatase-like"/>
</dbReference>
<comment type="similarity">
    <text evidence="2 6">Belongs to the glycosyl hydrolase 42 family.</text>
</comment>
<evidence type="ECO:0000259" key="10">
    <source>
        <dbReference type="Pfam" id="PF02449"/>
    </source>
</evidence>
<name>A0A7X0EX47_9ACTN</name>
<dbReference type="SUPFAM" id="SSF52317">
    <property type="entry name" value="Class I glutamine amidotransferase-like"/>
    <property type="match status" value="1"/>
</dbReference>
<protein>
    <recommendedName>
        <fullName evidence="3 6">Beta-galactosidase</fullName>
        <shortName evidence="6">Beta-gal</shortName>
        <ecNumber evidence="3 6">3.2.1.23</ecNumber>
    </recommendedName>
</protein>
<dbReference type="GO" id="GO:0046872">
    <property type="term" value="F:metal ion binding"/>
    <property type="evidence" value="ECO:0007669"/>
    <property type="project" value="UniProtKB-KW"/>
</dbReference>
<comment type="catalytic activity">
    <reaction evidence="1 6">
        <text>Hydrolysis of terminal non-reducing beta-D-galactose residues in beta-D-galactosides.</text>
        <dbReference type="EC" id="3.2.1.23"/>
    </reaction>
</comment>
<dbReference type="InterPro" id="IPR013738">
    <property type="entry name" value="Beta_galactosidase_Trimer"/>
</dbReference>
<evidence type="ECO:0000256" key="2">
    <source>
        <dbReference type="ARBA" id="ARBA00005940"/>
    </source>
</evidence>
<organism evidence="13 14">
    <name type="scientific">Nonomuraea muscovyensis</name>
    <dbReference type="NCBI Taxonomy" id="1124761"/>
    <lineage>
        <taxon>Bacteria</taxon>
        <taxon>Bacillati</taxon>
        <taxon>Actinomycetota</taxon>
        <taxon>Actinomycetes</taxon>
        <taxon>Streptosporangiales</taxon>
        <taxon>Streptosporangiaceae</taxon>
        <taxon>Nonomuraea</taxon>
    </lineage>
</organism>
<evidence type="ECO:0000256" key="4">
    <source>
        <dbReference type="ARBA" id="ARBA00022801"/>
    </source>
</evidence>
<evidence type="ECO:0000256" key="9">
    <source>
        <dbReference type="PIRSR" id="PIRSR001084-3"/>
    </source>
</evidence>
<feature type="binding site" evidence="9">
    <location>
        <position position="180"/>
    </location>
    <ligand>
        <name>Zn(2+)</name>
        <dbReference type="ChEBI" id="CHEBI:29105"/>
    </ligand>
</feature>
<accession>A0A7X0EX47</accession>
<dbReference type="AlphaFoldDB" id="A0A7X0EX47"/>
<dbReference type="InterPro" id="IPR013780">
    <property type="entry name" value="Glyco_hydro_b"/>
</dbReference>
<proteinExistence type="inferred from homology"/>
<dbReference type="Gene3D" id="3.20.20.80">
    <property type="entry name" value="Glycosidases"/>
    <property type="match status" value="1"/>
</dbReference>
<dbReference type="CDD" id="cd03143">
    <property type="entry name" value="A4_beta-galactosidase_middle_domain"/>
    <property type="match status" value="1"/>
</dbReference>
<dbReference type="EC" id="3.2.1.23" evidence="3 6"/>
<keyword evidence="9" id="KW-0862">Zinc</keyword>
<dbReference type="Pfam" id="PF08532">
    <property type="entry name" value="Glyco_hydro_42M"/>
    <property type="match status" value="1"/>
</dbReference>
<dbReference type="InterPro" id="IPR017853">
    <property type="entry name" value="GH"/>
</dbReference>
<dbReference type="SUPFAM" id="SSF51445">
    <property type="entry name" value="(Trans)glycosidases"/>
    <property type="match status" value="1"/>
</dbReference>
<reference evidence="13 14" key="1">
    <citation type="submission" date="2020-08" db="EMBL/GenBank/DDBJ databases">
        <title>Sequencing the genomes of 1000 actinobacteria strains.</title>
        <authorList>
            <person name="Klenk H.-P."/>
        </authorList>
    </citation>
    <scope>NUCLEOTIDE SEQUENCE [LARGE SCALE GENOMIC DNA]</scope>
    <source>
        <strain evidence="13 14">DSM 45913</strain>
    </source>
</reference>
<dbReference type="PIRSF" id="PIRSF001084">
    <property type="entry name" value="B-galactosidase"/>
    <property type="match status" value="1"/>
</dbReference>
<keyword evidence="5 6" id="KW-0326">Glycosidase</keyword>
<sequence length="694" mass="75941">MTASTAASTAASTTAASTAGRLWSRLGGVAFGGDYNPEQWPAETRAEDLRLMGAAGVNLVTIGVFAWARVEPARDAYDFSFFDRVMDDLHAHGITADLATMTASPPPWLAHEHPEILPVTAEGTVLGPGGRQHFCPSSPVYRERAAALVERLAAHYRGHPALGLWHVGNEYGCHIPACYCDVSAADFRRWLRERYAGDIDALNDAWSTDFWSQRYATFDHIRPPRVAPTYPNPAQQLDYLRFGNEALRGCFETEAAILRRVTPEVPITTNFLLGLKAVDVFDWAPRLDVVAVDSYPDPHDERPHLYPGLTYDTMRGSRGGEPWILMEQAPSAVNWRSRNAVKEPGRMRLWSWQAVAHGADAVLYFQWRQSRGGAEKFHSGMVPHAGTDSRVHREITELGRELAALPDLAGTRVRNQVALLLDWNSWWALELDSHPSDAVRQKDRLLDHYGPLFDLGAGVDVVPPSADLSGYSLVVVPNLYLLREEDAERITSYVRGGGALVVSFFSGIVDEHDRVHLGGYPAPLREVLGVRAEEFCPAAEHETFPVRGHGALDGVAGVADLWREDLRLTGAEAELVFDAPGWSGRPAATRHAYGSGVARYLPTRVDEATMRALLGRALAEAGVRPVVEGLPAGVQASLRTGAGRSFLILLNHTDGKQDVTLDGDWTPALEPADGPVRAVTLPPWGVTVLRATTP</sequence>
<feature type="domain" description="Beta-galactosidase trimerisation" evidence="11">
    <location>
        <begin position="415"/>
        <end position="623"/>
    </location>
</feature>
<keyword evidence="14" id="KW-1185">Reference proteome</keyword>
<evidence type="ECO:0000256" key="6">
    <source>
        <dbReference type="PIRNR" id="PIRNR001084"/>
    </source>
</evidence>
<dbReference type="EMBL" id="JACHJB010000001">
    <property type="protein sequence ID" value="MBB6344271.1"/>
    <property type="molecule type" value="Genomic_DNA"/>
</dbReference>
<feature type="binding site" evidence="8">
    <location>
        <position position="131"/>
    </location>
    <ligand>
        <name>substrate</name>
    </ligand>
</feature>
<feature type="active site" description="Nucleophile" evidence="7">
    <location>
        <position position="327"/>
    </location>
</feature>
<dbReference type="RefSeq" id="WP_185082422.1">
    <property type="nucleotide sequence ID" value="NZ_JACHJB010000001.1"/>
</dbReference>
<dbReference type="Proteomes" id="UP000583800">
    <property type="component" value="Unassembled WGS sequence"/>
</dbReference>
<keyword evidence="9" id="KW-0479">Metal-binding</keyword>
<evidence type="ECO:0000256" key="7">
    <source>
        <dbReference type="PIRSR" id="PIRSR001084-1"/>
    </source>
</evidence>
<dbReference type="GO" id="GO:0004565">
    <property type="term" value="F:beta-galactosidase activity"/>
    <property type="evidence" value="ECO:0007669"/>
    <property type="project" value="UniProtKB-EC"/>
</dbReference>
<dbReference type="InterPro" id="IPR003476">
    <property type="entry name" value="Glyco_hydro_42"/>
</dbReference>
<dbReference type="Gene3D" id="2.60.40.1180">
    <property type="entry name" value="Golgi alpha-mannosidase II"/>
    <property type="match status" value="1"/>
</dbReference>
<gene>
    <name evidence="13" type="ORF">FHU36_000780</name>
</gene>
<evidence type="ECO:0000259" key="12">
    <source>
        <dbReference type="Pfam" id="PF08533"/>
    </source>
</evidence>
<feature type="domain" description="Beta-galactosidase C-terminal" evidence="12">
    <location>
        <begin position="633"/>
        <end position="690"/>
    </location>
</feature>
<feature type="binding site" evidence="9">
    <location>
        <position position="135"/>
    </location>
    <ligand>
        <name>Zn(2+)</name>
        <dbReference type="ChEBI" id="CHEBI:29105"/>
    </ligand>
</feature>
<dbReference type="Pfam" id="PF08533">
    <property type="entry name" value="Glyco_hydro_42C"/>
    <property type="match status" value="1"/>
</dbReference>
<evidence type="ECO:0000256" key="5">
    <source>
        <dbReference type="ARBA" id="ARBA00023295"/>
    </source>
</evidence>
<feature type="binding site" evidence="8">
    <location>
        <position position="335"/>
    </location>
    <ligand>
        <name>substrate</name>
    </ligand>
</feature>
<dbReference type="PANTHER" id="PTHR36447:SF1">
    <property type="entry name" value="BETA-GALACTOSIDASE GANA"/>
    <property type="match status" value="1"/>
</dbReference>
<dbReference type="Pfam" id="PF02449">
    <property type="entry name" value="Glyco_hydro_42"/>
    <property type="match status" value="1"/>
</dbReference>
<evidence type="ECO:0000256" key="8">
    <source>
        <dbReference type="PIRSR" id="PIRSR001084-2"/>
    </source>
</evidence>
<feature type="binding site" evidence="8">
    <location>
        <position position="169"/>
    </location>
    <ligand>
        <name>substrate</name>
    </ligand>
</feature>
<dbReference type="GO" id="GO:0006012">
    <property type="term" value="P:galactose metabolic process"/>
    <property type="evidence" value="ECO:0007669"/>
    <property type="project" value="InterPro"/>
</dbReference>
<feature type="domain" description="Glycoside hydrolase family 42 N-terminal" evidence="10">
    <location>
        <begin position="34"/>
        <end position="404"/>
    </location>
</feature>
<evidence type="ECO:0000256" key="1">
    <source>
        <dbReference type="ARBA" id="ARBA00001412"/>
    </source>
</evidence>
<feature type="binding site" evidence="9">
    <location>
        <position position="178"/>
    </location>
    <ligand>
        <name>Zn(2+)</name>
        <dbReference type="ChEBI" id="CHEBI:29105"/>
    </ligand>
</feature>
<evidence type="ECO:0000313" key="14">
    <source>
        <dbReference type="Proteomes" id="UP000583800"/>
    </source>
</evidence>
<evidence type="ECO:0000313" key="13">
    <source>
        <dbReference type="EMBL" id="MBB6344271.1"/>
    </source>
</evidence>
<evidence type="ECO:0000259" key="11">
    <source>
        <dbReference type="Pfam" id="PF08532"/>
    </source>
</evidence>
<dbReference type="InterPro" id="IPR013739">
    <property type="entry name" value="Beta_galactosidase_C"/>
</dbReference>
<dbReference type="InterPro" id="IPR013529">
    <property type="entry name" value="Glyco_hydro_42_N"/>
</dbReference>
<evidence type="ECO:0000256" key="3">
    <source>
        <dbReference type="ARBA" id="ARBA00012756"/>
    </source>
</evidence>
<dbReference type="Gene3D" id="3.40.50.880">
    <property type="match status" value="1"/>
</dbReference>
<comment type="caution">
    <text evidence="13">The sequence shown here is derived from an EMBL/GenBank/DDBJ whole genome shotgun (WGS) entry which is preliminary data.</text>
</comment>
<feature type="active site" description="Proton donor" evidence="7">
    <location>
        <position position="170"/>
    </location>
</feature>